<sequence>MPRHRMPLFDPYTVLDVKPDADAATIKKAYRQLCLQYHPDKAGEDSHETFVKIQESYELLFDSELRALYDSTRGKSKKPRGQRAPRPKRPSKPRSTRDEPSDDSDDDEDAGEWHSGYDPEEERGKDEKPKPRPKRDWYVKGSQLLPCKKKNVVFRGRVFATRTVDQTTKTLDNLGKKFQDLYKRVDKFAHKWEKLWDPLRHITRDIAENKSNLAATAEKVKNVVIGQWKNQPEVLDILEGLYKITERADVMRRKLAVLEETVSLLESVTDDEERRRFKRLLRMQASQWSATPRHRFH</sequence>
<evidence type="ECO:0000313" key="2">
    <source>
        <dbReference type="Proteomes" id="UP001497680"/>
    </source>
</evidence>
<accession>A0ACC0D7E0</accession>
<dbReference type="Proteomes" id="UP001497680">
    <property type="component" value="Unassembled WGS sequence"/>
</dbReference>
<organism evidence="1 2">
    <name type="scientific">Hypoxylon rubiginosum</name>
    <dbReference type="NCBI Taxonomy" id="110542"/>
    <lineage>
        <taxon>Eukaryota</taxon>
        <taxon>Fungi</taxon>
        <taxon>Dikarya</taxon>
        <taxon>Ascomycota</taxon>
        <taxon>Pezizomycotina</taxon>
        <taxon>Sordariomycetes</taxon>
        <taxon>Xylariomycetidae</taxon>
        <taxon>Xylariales</taxon>
        <taxon>Hypoxylaceae</taxon>
        <taxon>Hypoxylon</taxon>
    </lineage>
</organism>
<proteinExistence type="predicted"/>
<gene>
    <name evidence="1" type="ORF">F4821DRAFT_257758</name>
</gene>
<evidence type="ECO:0000313" key="1">
    <source>
        <dbReference type="EMBL" id="KAI6088578.1"/>
    </source>
</evidence>
<reference evidence="1 2" key="1">
    <citation type="journal article" date="2022" name="New Phytol.">
        <title>Ecological generalism drives hyperdiversity of secondary metabolite gene clusters in xylarialean endophytes.</title>
        <authorList>
            <person name="Franco M.E.E."/>
            <person name="Wisecaver J.H."/>
            <person name="Arnold A.E."/>
            <person name="Ju Y.M."/>
            <person name="Slot J.C."/>
            <person name="Ahrendt S."/>
            <person name="Moore L.P."/>
            <person name="Eastman K.E."/>
            <person name="Scott K."/>
            <person name="Konkel Z."/>
            <person name="Mondo S.J."/>
            <person name="Kuo A."/>
            <person name="Hayes R.D."/>
            <person name="Haridas S."/>
            <person name="Andreopoulos B."/>
            <person name="Riley R."/>
            <person name="LaButti K."/>
            <person name="Pangilinan J."/>
            <person name="Lipzen A."/>
            <person name="Amirebrahimi M."/>
            <person name="Yan J."/>
            <person name="Adam C."/>
            <person name="Keymanesh K."/>
            <person name="Ng V."/>
            <person name="Louie K."/>
            <person name="Northen T."/>
            <person name="Drula E."/>
            <person name="Henrissat B."/>
            <person name="Hsieh H.M."/>
            <person name="Youens-Clark K."/>
            <person name="Lutzoni F."/>
            <person name="Miadlikowska J."/>
            <person name="Eastwood D.C."/>
            <person name="Hamelin R.C."/>
            <person name="Grigoriev I.V."/>
            <person name="U'Ren J.M."/>
        </authorList>
    </citation>
    <scope>NUCLEOTIDE SEQUENCE [LARGE SCALE GENOMIC DNA]</scope>
    <source>
        <strain evidence="1 2">ER1909</strain>
    </source>
</reference>
<protein>
    <submittedName>
        <fullName evidence="1">Uncharacterized protein</fullName>
    </submittedName>
</protein>
<keyword evidence="2" id="KW-1185">Reference proteome</keyword>
<comment type="caution">
    <text evidence="1">The sequence shown here is derived from an EMBL/GenBank/DDBJ whole genome shotgun (WGS) entry which is preliminary data.</text>
</comment>
<name>A0ACC0D7E0_9PEZI</name>
<dbReference type="EMBL" id="MU394300">
    <property type="protein sequence ID" value="KAI6088578.1"/>
    <property type="molecule type" value="Genomic_DNA"/>
</dbReference>